<keyword evidence="2" id="KW-1185">Reference proteome</keyword>
<organism evidence="1 2">
    <name type="scientific">Racocetra fulgida</name>
    <dbReference type="NCBI Taxonomy" id="60492"/>
    <lineage>
        <taxon>Eukaryota</taxon>
        <taxon>Fungi</taxon>
        <taxon>Fungi incertae sedis</taxon>
        <taxon>Mucoromycota</taxon>
        <taxon>Glomeromycotina</taxon>
        <taxon>Glomeromycetes</taxon>
        <taxon>Diversisporales</taxon>
        <taxon>Gigasporaceae</taxon>
        <taxon>Racocetra</taxon>
    </lineage>
</organism>
<reference evidence="1" key="1">
    <citation type="submission" date="2021-06" db="EMBL/GenBank/DDBJ databases">
        <authorList>
            <person name="Kallberg Y."/>
            <person name="Tangrot J."/>
            <person name="Rosling A."/>
        </authorList>
    </citation>
    <scope>NUCLEOTIDE SEQUENCE</scope>
    <source>
        <strain evidence="1">IN212</strain>
    </source>
</reference>
<dbReference type="AlphaFoldDB" id="A0A9N9I5N1"/>
<accession>A0A9N9I5N1</accession>
<dbReference type="OrthoDB" id="6068913at2759"/>
<sequence length="66" mass="7751">YESDKILAKNEYSAELSTWIIEPKKDDYGWNMQLKAKIKSDKGDNIKYISDIYLYHGIYEGTVLEN</sequence>
<dbReference type="Proteomes" id="UP000789396">
    <property type="component" value="Unassembled WGS sequence"/>
</dbReference>
<feature type="non-terminal residue" evidence="1">
    <location>
        <position position="1"/>
    </location>
</feature>
<comment type="caution">
    <text evidence="1">The sequence shown here is derived from an EMBL/GenBank/DDBJ whole genome shotgun (WGS) entry which is preliminary data.</text>
</comment>
<feature type="non-terminal residue" evidence="1">
    <location>
        <position position="66"/>
    </location>
</feature>
<protein>
    <submittedName>
        <fullName evidence="1">16133_t:CDS:1</fullName>
    </submittedName>
</protein>
<evidence type="ECO:0000313" key="1">
    <source>
        <dbReference type="EMBL" id="CAG8722783.1"/>
    </source>
</evidence>
<proteinExistence type="predicted"/>
<name>A0A9N9I5N1_9GLOM</name>
<gene>
    <name evidence="1" type="ORF">RFULGI_LOCUS11575</name>
</gene>
<dbReference type="EMBL" id="CAJVPZ010025555">
    <property type="protein sequence ID" value="CAG8722783.1"/>
    <property type="molecule type" value="Genomic_DNA"/>
</dbReference>
<evidence type="ECO:0000313" key="2">
    <source>
        <dbReference type="Proteomes" id="UP000789396"/>
    </source>
</evidence>